<evidence type="ECO:0000313" key="2">
    <source>
        <dbReference type="EMBL" id="EYB68843.1"/>
    </source>
</evidence>
<evidence type="ECO:0000313" key="3">
    <source>
        <dbReference type="Proteomes" id="UP000020492"/>
    </source>
</evidence>
<dbReference type="AlphaFoldDB" id="A0A016QS01"/>
<name>A0A016QS01_9DEIO</name>
<dbReference type="PATRIC" id="fig|1476583.3.peg.1207"/>
<comment type="caution">
    <text evidence="2">The sequence shown here is derived from an EMBL/GenBank/DDBJ whole genome shotgun (WGS) entry which is preliminary data.</text>
</comment>
<reference evidence="2 3" key="1">
    <citation type="submission" date="2014-03" db="EMBL/GenBank/DDBJ databases">
        <title>Draft genome sequence of Deinococcus phoenicis 1P10ME.</title>
        <authorList>
            <person name="Stepanov V.G."/>
            <person name="Vaishampayan P."/>
            <person name="Venkateswaran K."/>
            <person name="Fox G.E."/>
        </authorList>
    </citation>
    <scope>NUCLEOTIDE SEQUENCE [LARGE SCALE GENOMIC DNA]</scope>
    <source>
        <strain evidence="2 3">1P10ME</strain>
    </source>
</reference>
<keyword evidence="3" id="KW-1185">Reference proteome</keyword>
<proteinExistence type="predicted"/>
<gene>
    <name evidence="2" type="ORF">DEIPH_ctg017orf0221</name>
</gene>
<dbReference type="EMBL" id="JHAC01000017">
    <property type="protein sequence ID" value="EYB68843.1"/>
    <property type="molecule type" value="Genomic_DNA"/>
</dbReference>
<organism evidence="2 3">
    <name type="scientific">Deinococcus phoenicis</name>
    <dbReference type="NCBI Taxonomy" id="1476583"/>
    <lineage>
        <taxon>Bacteria</taxon>
        <taxon>Thermotogati</taxon>
        <taxon>Deinococcota</taxon>
        <taxon>Deinococci</taxon>
        <taxon>Deinococcales</taxon>
        <taxon>Deinococcaceae</taxon>
        <taxon>Deinococcus</taxon>
    </lineage>
</organism>
<dbReference type="Proteomes" id="UP000020492">
    <property type="component" value="Unassembled WGS sequence"/>
</dbReference>
<accession>A0A016QS01</accession>
<feature type="region of interest" description="Disordered" evidence="1">
    <location>
        <begin position="169"/>
        <end position="188"/>
    </location>
</feature>
<dbReference type="STRING" id="1476583.DEIPH_ctg017orf0221"/>
<sequence>MMLAEIAEALAELLPERVFAVGYSTCRVWLSDRTEYVLFDEPETLRPLEFALREEIEARGLHWHLQPAPHGLTRYTARVSDWDRVRWDGRADTPAAALALALLGFLDLQCAPASSPPTPIDVPTPYPLGSQVSWNEGLSSRPRIGTVEAVHQQPGWPAEYDVRVLRQDGTPGAQVQRRHHSELTPKGS</sequence>
<protein>
    <submittedName>
        <fullName evidence="2">Uncharacterized protein</fullName>
    </submittedName>
</protein>
<evidence type="ECO:0000256" key="1">
    <source>
        <dbReference type="SAM" id="MobiDB-lite"/>
    </source>
</evidence>